<sequence>MRTYFKKFTNGILIFIRVVNDKFIRLGEGNPNVDYAMHTMLAWINFIFNGNIPASMKTEFVQEHDKINMFSDQVDLAHRNSSTSNRRTQLTILNHNDSPFHRQVRQHNTYAAENKTDTEGGTGNTDNKKQESVKSNVEAQVKINSRIEDSQVVIQDSLENKDKQQDIQEEGNDQNNNLNYFQTIPVGQRIKKAKLWSEDTFN</sequence>
<protein>
    <submittedName>
        <fullName evidence="2">Uncharacterized protein</fullName>
    </submittedName>
</protein>
<feature type="region of interest" description="Disordered" evidence="1">
    <location>
        <begin position="160"/>
        <end position="179"/>
    </location>
</feature>
<gene>
    <name evidence="2" type="primary">hyp10</name>
</gene>
<reference evidence="2" key="1">
    <citation type="journal article" date="2019" name="BMC Genomics">
        <title>Mobile genetic elements explain size variation in the mitochondrial genomes of four closely-related Armillaria species.</title>
        <authorList>
            <person name="Kolesnikova A.I."/>
            <person name="Putintseva Y.A."/>
            <person name="Simonov E.P."/>
            <person name="Biriukov V.V."/>
            <person name="Oreshkova N.V."/>
            <person name="Pavlov I.N."/>
            <person name="Sharov V.V."/>
            <person name="Kuzmin D.A."/>
            <person name="Anderson J.B."/>
            <person name="Krutovsky K.V."/>
        </authorList>
    </citation>
    <scope>NUCLEOTIDE SEQUENCE</scope>
</reference>
<name>A0A4D6FG80_9AGAR</name>
<evidence type="ECO:0000256" key="1">
    <source>
        <dbReference type="SAM" id="MobiDB-lite"/>
    </source>
</evidence>
<proteinExistence type="predicted"/>
<organism evidence="2">
    <name type="scientific">Armillaria sinapina</name>
    <dbReference type="NCBI Taxonomy" id="64372"/>
    <lineage>
        <taxon>Eukaryota</taxon>
        <taxon>Fungi</taxon>
        <taxon>Dikarya</taxon>
        <taxon>Basidiomycota</taxon>
        <taxon>Agaricomycotina</taxon>
        <taxon>Agaricomycetes</taxon>
        <taxon>Agaricomycetidae</taxon>
        <taxon>Agaricales</taxon>
        <taxon>Marasmiineae</taxon>
        <taxon>Physalacriaceae</taxon>
        <taxon>Armillaria</taxon>
    </lineage>
</organism>
<dbReference type="RefSeq" id="YP_009631586.1">
    <property type="nucleotide sequence ID" value="NC_042229.1"/>
</dbReference>
<dbReference type="GeneID" id="40135496"/>
<dbReference type="EMBL" id="MH282847">
    <property type="protein sequence ID" value="QCB16366.1"/>
    <property type="molecule type" value="Genomic_DNA"/>
</dbReference>
<geneLocation type="mitochondrion" evidence="2"/>
<accession>A0A4D6FG80</accession>
<feature type="region of interest" description="Disordered" evidence="1">
    <location>
        <begin position="111"/>
        <end position="136"/>
    </location>
</feature>
<evidence type="ECO:0000313" key="2">
    <source>
        <dbReference type="EMBL" id="QCB16366.1"/>
    </source>
</evidence>
<dbReference type="AlphaFoldDB" id="A0A4D6FG80"/>
<keyword evidence="2" id="KW-0496">Mitochondrion</keyword>